<evidence type="ECO:0000313" key="2">
    <source>
        <dbReference type="Proteomes" id="UP000186817"/>
    </source>
</evidence>
<dbReference type="AlphaFoldDB" id="A0A1Q9ETX7"/>
<dbReference type="OrthoDB" id="406451at2759"/>
<organism evidence="1 2">
    <name type="scientific">Symbiodinium microadriaticum</name>
    <name type="common">Dinoflagellate</name>
    <name type="synonym">Zooxanthella microadriatica</name>
    <dbReference type="NCBI Taxonomy" id="2951"/>
    <lineage>
        <taxon>Eukaryota</taxon>
        <taxon>Sar</taxon>
        <taxon>Alveolata</taxon>
        <taxon>Dinophyceae</taxon>
        <taxon>Suessiales</taxon>
        <taxon>Symbiodiniaceae</taxon>
        <taxon>Symbiodinium</taxon>
    </lineage>
</organism>
<name>A0A1Q9ETX7_SYMMI</name>
<reference evidence="1 2" key="1">
    <citation type="submission" date="2016-02" db="EMBL/GenBank/DDBJ databases">
        <title>Genome analysis of coral dinoflagellate symbionts highlights evolutionary adaptations to a symbiotic lifestyle.</title>
        <authorList>
            <person name="Aranda M."/>
            <person name="Li Y."/>
            <person name="Liew Y.J."/>
            <person name="Baumgarten S."/>
            <person name="Simakov O."/>
            <person name="Wilson M."/>
            <person name="Piel J."/>
            <person name="Ashoor H."/>
            <person name="Bougouffa S."/>
            <person name="Bajic V.B."/>
            <person name="Ryu T."/>
            <person name="Ravasi T."/>
            <person name="Bayer T."/>
            <person name="Micklem G."/>
            <person name="Kim H."/>
            <person name="Bhak J."/>
            <person name="Lajeunesse T.C."/>
            <person name="Voolstra C.R."/>
        </authorList>
    </citation>
    <scope>NUCLEOTIDE SEQUENCE [LARGE SCALE GENOMIC DNA]</scope>
    <source>
        <strain evidence="1 2">CCMP2467</strain>
    </source>
</reference>
<comment type="caution">
    <text evidence="1">The sequence shown here is derived from an EMBL/GenBank/DDBJ whole genome shotgun (WGS) entry which is preliminary data.</text>
</comment>
<proteinExistence type="predicted"/>
<evidence type="ECO:0000313" key="1">
    <source>
        <dbReference type="EMBL" id="OLQ10857.1"/>
    </source>
</evidence>
<dbReference type="EMBL" id="LSRX01000070">
    <property type="protein sequence ID" value="OLQ10857.1"/>
    <property type="molecule type" value="Genomic_DNA"/>
</dbReference>
<accession>A0A1Q9ETX7</accession>
<keyword evidence="2" id="KW-1185">Reference proteome</keyword>
<dbReference type="Proteomes" id="UP000186817">
    <property type="component" value="Unassembled WGS sequence"/>
</dbReference>
<sequence length="128" mass="14479">MSRSIQDMVDLYTGTTAQEMFHVKFEEIAPSSEGFDRVVQSLFHFLFAPMVTEVDLQRSWQAAKVEDLNVDPNFTDAIAENGHGNDDECLKAGQEAMMLLDPRVVQQLKDWQALLGYSTENWPDPIIG</sequence>
<gene>
    <name evidence="1" type="ORF">AK812_SmicGene5375</name>
</gene>
<protein>
    <submittedName>
        <fullName evidence="1">Uncharacterized protein</fullName>
    </submittedName>
</protein>